<evidence type="ECO:0000256" key="1">
    <source>
        <dbReference type="SAM" id="Phobius"/>
    </source>
</evidence>
<feature type="transmembrane region" description="Helical" evidence="1">
    <location>
        <begin position="89"/>
        <end position="107"/>
    </location>
</feature>
<keyword evidence="1" id="KW-0472">Membrane</keyword>
<organism evidence="2 3">
    <name type="scientific">Micromonospora antibiotica</name>
    <dbReference type="NCBI Taxonomy" id="2807623"/>
    <lineage>
        <taxon>Bacteria</taxon>
        <taxon>Bacillati</taxon>
        <taxon>Actinomycetota</taxon>
        <taxon>Actinomycetes</taxon>
        <taxon>Micromonosporales</taxon>
        <taxon>Micromonosporaceae</taxon>
        <taxon>Micromonospora</taxon>
    </lineage>
</organism>
<comment type="caution">
    <text evidence="2">The sequence shown here is derived from an EMBL/GenBank/DDBJ whole genome shotgun (WGS) entry which is preliminary data.</text>
</comment>
<keyword evidence="1" id="KW-0812">Transmembrane</keyword>
<keyword evidence="1" id="KW-1133">Transmembrane helix</keyword>
<dbReference type="InterPro" id="IPR047928">
    <property type="entry name" value="Perm_prefix_1"/>
</dbReference>
<dbReference type="NCBIfam" id="NF038403">
    <property type="entry name" value="perm_prefix_1"/>
    <property type="match status" value="1"/>
</dbReference>
<feature type="transmembrane region" description="Helical" evidence="1">
    <location>
        <begin position="160"/>
        <end position="187"/>
    </location>
</feature>
<sequence>MRACDEVGIDERLRDLESRLHGPTRLRTELIREVRDALDDAAEAYRDGGLPAREAERRAVVDFGSPAELAPAYQAELAAGTLRGLARRALVIAVLLAACGDLTWQGSSWSGGPPPPAGYQVLAGSMHGIWLTVAAVALAALVSGRWAARRGRAGTSVNRLLGWGLTGTLTLGAVAGVALFGWSIALWEAALTWPPMIVGAVLAGAAHFALFRATRFWLVATR</sequence>
<feature type="transmembrane region" description="Helical" evidence="1">
    <location>
        <begin position="193"/>
        <end position="213"/>
    </location>
</feature>
<protein>
    <submittedName>
        <fullName evidence="2">Uncharacterized protein</fullName>
    </submittedName>
</protein>
<dbReference type="EMBL" id="JAGFWR010000011">
    <property type="protein sequence ID" value="MBO4163055.1"/>
    <property type="molecule type" value="Genomic_DNA"/>
</dbReference>
<feature type="transmembrane region" description="Helical" evidence="1">
    <location>
        <begin position="127"/>
        <end position="148"/>
    </location>
</feature>
<name>A0ABS3VBQ9_9ACTN</name>
<dbReference type="Pfam" id="PF22564">
    <property type="entry name" value="HAAS"/>
    <property type="match status" value="1"/>
</dbReference>
<keyword evidence="3" id="KW-1185">Reference proteome</keyword>
<proteinExistence type="predicted"/>
<evidence type="ECO:0000313" key="2">
    <source>
        <dbReference type="EMBL" id="MBO4163055.1"/>
    </source>
</evidence>
<dbReference type="RefSeq" id="WP_208568632.1">
    <property type="nucleotide sequence ID" value="NZ_JAGFWR010000011.1"/>
</dbReference>
<dbReference type="Proteomes" id="UP000671399">
    <property type="component" value="Unassembled WGS sequence"/>
</dbReference>
<gene>
    <name evidence="2" type="ORF">JQN83_19855</name>
</gene>
<reference evidence="2 3" key="1">
    <citation type="submission" date="2021-03" db="EMBL/GenBank/DDBJ databases">
        <authorList>
            <person name="Lee D.-H."/>
        </authorList>
    </citation>
    <scope>NUCLEOTIDE SEQUENCE [LARGE SCALE GENOMIC DNA]</scope>
    <source>
        <strain evidence="2 3">MMS20-R2-23</strain>
    </source>
</reference>
<accession>A0ABS3VBQ9</accession>
<evidence type="ECO:0000313" key="3">
    <source>
        <dbReference type="Proteomes" id="UP000671399"/>
    </source>
</evidence>